<reference evidence="5" key="2">
    <citation type="submission" date="2025-08" db="UniProtKB">
        <authorList>
            <consortium name="Ensembl"/>
        </authorList>
    </citation>
    <scope>IDENTIFICATION</scope>
</reference>
<dbReference type="InterPro" id="IPR007110">
    <property type="entry name" value="Ig-like_dom"/>
</dbReference>
<dbReference type="SMART" id="SM00407">
    <property type="entry name" value="IGc1"/>
    <property type="match status" value="1"/>
</dbReference>
<dbReference type="SUPFAM" id="SSF48726">
    <property type="entry name" value="Immunoglobulin"/>
    <property type="match status" value="2"/>
</dbReference>
<feature type="transmembrane region" description="Helical" evidence="2">
    <location>
        <begin position="231"/>
        <end position="252"/>
    </location>
</feature>
<feature type="domain" description="Ig-like" evidence="4">
    <location>
        <begin position="109"/>
        <end position="213"/>
    </location>
</feature>
<dbReference type="InterPro" id="IPR036179">
    <property type="entry name" value="Ig-like_dom_sf"/>
</dbReference>
<keyword evidence="2" id="KW-1133">Transmembrane helix</keyword>
<organism evidence="5 6">
    <name type="scientific">Oncorhynchus mykiss</name>
    <name type="common">Rainbow trout</name>
    <name type="synonym">Salmo gairdneri</name>
    <dbReference type="NCBI Taxonomy" id="8022"/>
    <lineage>
        <taxon>Eukaryota</taxon>
        <taxon>Metazoa</taxon>
        <taxon>Chordata</taxon>
        <taxon>Craniata</taxon>
        <taxon>Vertebrata</taxon>
        <taxon>Euteleostomi</taxon>
        <taxon>Actinopterygii</taxon>
        <taxon>Neopterygii</taxon>
        <taxon>Teleostei</taxon>
        <taxon>Protacanthopterygii</taxon>
        <taxon>Salmoniformes</taxon>
        <taxon>Salmonidae</taxon>
        <taxon>Salmoninae</taxon>
        <taxon>Oncorhynchus</taxon>
    </lineage>
</organism>
<keyword evidence="1" id="KW-0393">Immunoglobulin domain</keyword>
<reference evidence="5" key="3">
    <citation type="submission" date="2025-09" db="UniProtKB">
        <authorList>
            <consortium name="Ensembl"/>
        </authorList>
    </citation>
    <scope>IDENTIFICATION</scope>
</reference>
<name>A0A8C7SLC2_ONCMY</name>
<evidence type="ECO:0000256" key="2">
    <source>
        <dbReference type="SAM" id="Phobius"/>
    </source>
</evidence>
<accession>A0A8C7SLC2</accession>
<keyword evidence="3" id="KW-0732">Signal</keyword>
<feature type="chain" id="PRO_5035476123" description="Ig-like domain-containing protein" evidence="3">
    <location>
        <begin position="18"/>
        <end position="261"/>
    </location>
</feature>
<keyword evidence="6" id="KW-1185">Reference proteome</keyword>
<protein>
    <recommendedName>
        <fullName evidence="4">Ig-like domain-containing protein</fullName>
    </recommendedName>
</protein>
<keyword evidence="2" id="KW-0472">Membrane</keyword>
<dbReference type="InterPro" id="IPR003597">
    <property type="entry name" value="Ig_C1-set"/>
</dbReference>
<evidence type="ECO:0000313" key="5">
    <source>
        <dbReference type="Ensembl" id="ENSOMYP00000067960.2"/>
    </source>
</evidence>
<dbReference type="InterPro" id="IPR013783">
    <property type="entry name" value="Ig-like_fold"/>
</dbReference>
<evidence type="ECO:0000313" key="6">
    <source>
        <dbReference type="Proteomes" id="UP000694395"/>
    </source>
</evidence>
<proteinExistence type="predicted"/>
<evidence type="ECO:0000259" key="4">
    <source>
        <dbReference type="PROSITE" id="PS50835"/>
    </source>
</evidence>
<dbReference type="Gene3D" id="2.60.40.10">
    <property type="entry name" value="Immunoglobulins"/>
    <property type="match status" value="2"/>
</dbReference>
<dbReference type="PROSITE" id="PS50835">
    <property type="entry name" value="IG_LIKE"/>
    <property type="match status" value="1"/>
</dbReference>
<dbReference type="PANTHER" id="PTHR23411">
    <property type="entry name" value="TAPASIN"/>
    <property type="match status" value="1"/>
</dbReference>
<dbReference type="GeneTree" id="ENSGT00940000164625"/>
<dbReference type="InterPro" id="IPR050380">
    <property type="entry name" value="Immune_Resp_Modulators"/>
</dbReference>
<feature type="signal peptide" evidence="3">
    <location>
        <begin position="1"/>
        <end position="17"/>
    </location>
</feature>
<dbReference type="Pfam" id="PF07654">
    <property type="entry name" value="C1-set"/>
    <property type="match status" value="1"/>
</dbReference>
<keyword evidence="2" id="KW-0812">Transmembrane</keyword>
<reference evidence="5" key="1">
    <citation type="submission" date="2020-07" db="EMBL/GenBank/DDBJ databases">
        <title>A long reads based de novo assembly of the rainbow trout Arlee double haploid line genome.</title>
        <authorList>
            <person name="Gao G."/>
            <person name="Palti Y."/>
        </authorList>
    </citation>
    <scope>NUCLEOTIDE SEQUENCE [LARGE SCALE GENOMIC DNA]</scope>
</reference>
<dbReference type="Proteomes" id="UP000694395">
    <property type="component" value="Chromosome 25"/>
</dbReference>
<dbReference type="Ensembl" id="ENSOMYT00000074040.2">
    <property type="protein sequence ID" value="ENSOMYP00000067960.2"/>
    <property type="gene ID" value="ENSOMYG00000037273.2"/>
</dbReference>
<evidence type="ECO:0000256" key="3">
    <source>
        <dbReference type="SAM" id="SignalP"/>
    </source>
</evidence>
<sequence length="261" mass="29853">MLIYFILCPLTILNILQHPPNLLSKAGESRTLECAHDDAEFYRMFWYKQNTNGNMELVAYSMGTSVADVEPIFDKANYIMIRNEQLKSSLVKILHCFLHADPNIKVTEPTVKVLAPSAKECEDRNKKKKKTLVCVATRFYPDHVTVFWQVNNVNRTEGAGTDNRALWDKDGLYSITSRLRVPANEWHKPENRFTCIVSFYDGTDNIRVNDTISGDLQGNKTMNTSTQTAKLAYSIFIAKSTFYGLVVMVMIWKFQVSSLQM</sequence>
<dbReference type="AlphaFoldDB" id="A0A8C7SLC2"/>
<evidence type="ECO:0000256" key="1">
    <source>
        <dbReference type="ARBA" id="ARBA00023319"/>
    </source>
</evidence>